<gene>
    <name evidence="2" type="ORF">BDV36DRAFT_291437</name>
</gene>
<dbReference type="SUPFAM" id="SSF48403">
    <property type="entry name" value="Ankyrin repeat"/>
    <property type="match status" value="1"/>
</dbReference>
<dbReference type="PROSITE" id="PS50088">
    <property type="entry name" value="ANK_REPEAT"/>
    <property type="match status" value="1"/>
</dbReference>
<evidence type="ECO:0000313" key="2">
    <source>
        <dbReference type="EMBL" id="KAE8422256.1"/>
    </source>
</evidence>
<protein>
    <recommendedName>
        <fullName evidence="4">Ankyrin repeat-containing domain protein</fullName>
    </recommendedName>
</protein>
<evidence type="ECO:0000313" key="3">
    <source>
        <dbReference type="Proteomes" id="UP000325395"/>
    </source>
</evidence>
<accession>A0ABQ6X0W3</accession>
<dbReference type="EMBL" id="ML735695">
    <property type="protein sequence ID" value="KAE8422256.1"/>
    <property type="molecule type" value="Genomic_DNA"/>
</dbReference>
<evidence type="ECO:0000256" key="1">
    <source>
        <dbReference type="PROSITE-ProRule" id="PRU00023"/>
    </source>
</evidence>
<sequence length="281" mass="31133">MYKDLMKPDEDWTNLTNSAERRKIQNCRNMRERTDEVQRLKARIRELEGTQESTSLDAFLDALPSTDSNPLGAFGHDSDLNSEGQCGGGDKRTVYTNTRPPLASSMRSGQDQFQGKGDTPVLSPPFLPSQNPQFVTRAGKPSTALVENDRFLTDNAEQYFSSTQPVTRSIIVDSNVSQKPGSEKQSELSLSPSCGHPSLLHLAVESGNADTLHLLLRDYGMSTTRRHGAGYTPLQRAVLCGRTDLVSIFLEHGNDVAIDDEYAERSKDVDLDDRKLQVSEN</sequence>
<proteinExistence type="predicted"/>
<dbReference type="InterPro" id="IPR002110">
    <property type="entry name" value="Ankyrin_rpt"/>
</dbReference>
<name>A0ABQ6X0W3_9EURO</name>
<dbReference type="Proteomes" id="UP000325395">
    <property type="component" value="Unassembled WGS sequence"/>
</dbReference>
<feature type="repeat" description="ANK" evidence="1">
    <location>
        <begin position="229"/>
        <end position="261"/>
    </location>
</feature>
<reference evidence="2 3" key="1">
    <citation type="submission" date="2019-04" db="EMBL/GenBank/DDBJ databases">
        <authorList>
            <consortium name="DOE Joint Genome Institute"/>
            <person name="Mondo S."/>
            <person name="Kjaerbolling I."/>
            <person name="Vesth T."/>
            <person name="Frisvad J.C."/>
            <person name="Nybo J.L."/>
            <person name="Theobald S."/>
            <person name="Kildgaard S."/>
            <person name="Isbrandt T."/>
            <person name="Kuo A."/>
            <person name="Sato A."/>
            <person name="Lyhne E.K."/>
            <person name="Kogle M.E."/>
            <person name="Wiebenga A."/>
            <person name="Kun R.S."/>
            <person name="Lubbers R.J."/>
            <person name="Makela M.R."/>
            <person name="Barry K."/>
            <person name="Chovatia M."/>
            <person name="Clum A."/>
            <person name="Daum C."/>
            <person name="Haridas S."/>
            <person name="He G."/>
            <person name="LaButti K."/>
            <person name="Lipzen A."/>
            <person name="Riley R."/>
            <person name="Salamov A."/>
            <person name="Simmons B.A."/>
            <person name="Magnuson J.K."/>
            <person name="Henrissat B."/>
            <person name="Mortensen U.H."/>
            <person name="Larsen T.O."/>
            <person name="Devries R.P."/>
            <person name="Grigoriev I.V."/>
            <person name="Machida M."/>
            <person name="Baker S.E."/>
            <person name="Andersen M.R."/>
            <person name="Cantor M.N."/>
            <person name="Hua S.X."/>
        </authorList>
    </citation>
    <scope>NUCLEOTIDE SEQUENCE [LARGE SCALE GENOMIC DNA]</scope>
    <source>
        <strain evidence="2 3">CBS 117616</strain>
    </source>
</reference>
<dbReference type="Pfam" id="PF12796">
    <property type="entry name" value="Ank_2"/>
    <property type="match status" value="1"/>
</dbReference>
<dbReference type="InterPro" id="IPR036770">
    <property type="entry name" value="Ankyrin_rpt-contain_sf"/>
</dbReference>
<dbReference type="Gene3D" id="1.25.40.20">
    <property type="entry name" value="Ankyrin repeat-containing domain"/>
    <property type="match status" value="1"/>
</dbReference>
<dbReference type="PROSITE" id="PS50297">
    <property type="entry name" value="ANK_REP_REGION"/>
    <property type="match status" value="1"/>
</dbReference>
<keyword evidence="3" id="KW-1185">Reference proteome</keyword>
<dbReference type="SMART" id="SM00248">
    <property type="entry name" value="ANK"/>
    <property type="match status" value="2"/>
</dbReference>
<keyword evidence="1" id="KW-0040">ANK repeat</keyword>
<organism evidence="2 3">
    <name type="scientific">Aspergillus pseudocaelatus</name>
    <dbReference type="NCBI Taxonomy" id="1825620"/>
    <lineage>
        <taxon>Eukaryota</taxon>
        <taxon>Fungi</taxon>
        <taxon>Dikarya</taxon>
        <taxon>Ascomycota</taxon>
        <taxon>Pezizomycotina</taxon>
        <taxon>Eurotiomycetes</taxon>
        <taxon>Eurotiomycetidae</taxon>
        <taxon>Eurotiales</taxon>
        <taxon>Aspergillaceae</taxon>
        <taxon>Aspergillus</taxon>
        <taxon>Aspergillus subgen. Circumdati</taxon>
    </lineage>
</organism>
<evidence type="ECO:0008006" key="4">
    <source>
        <dbReference type="Google" id="ProtNLM"/>
    </source>
</evidence>